<dbReference type="Proteomes" id="UP000541352">
    <property type="component" value="Unassembled WGS sequence"/>
</dbReference>
<evidence type="ECO:0000313" key="7">
    <source>
        <dbReference type="Proteomes" id="UP000541352"/>
    </source>
</evidence>
<dbReference type="Pfam" id="PF07715">
    <property type="entry name" value="Plug"/>
    <property type="match status" value="1"/>
</dbReference>
<dbReference type="SUPFAM" id="SSF49464">
    <property type="entry name" value="Carboxypeptidase regulatory domain-like"/>
    <property type="match status" value="1"/>
</dbReference>
<dbReference type="RefSeq" id="WP_183976353.1">
    <property type="nucleotide sequence ID" value="NZ_JACIBY010000008.1"/>
</dbReference>
<evidence type="ECO:0000313" key="6">
    <source>
        <dbReference type="EMBL" id="MBB3839796.1"/>
    </source>
</evidence>
<dbReference type="Gene3D" id="2.60.40.1120">
    <property type="entry name" value="Carboxypeptidase-like, regulatory domain"/>
    <property type="match status" value="1"/>
</dbReference>
<gene>
    <name evidence="6" type="ORF">FHS57_003807</name>
</gene>
<dbReference type="InterPro" id="IPR037066">
    <property type="entry name" value="Plug_dom_sf"/>
</dbReference>
<dbReference type="GO" id="GO:0009279">
    <property type="term" value="C:cell outer membrane"/>
    <property type="evidence" value="ECO:0007669"/>
    <property type="project" value="UniProtKB-SubCell"/>
</dbReference>
<keyword evidence="4" id="KW-0732">Signal</keyword>
<keyword evidence="7" id="KW-1185">Reference proteome</keyword>
<evidence type="ECO:0000256" key="4">
    <source>
        <dbReference type="SAM" id="SignalP"/>
    </source>
</evidence>
<dbReference type="InterPro" id="IPR036942">
    <property type="entry name" value="Beta-barrel_TonB_sf"/>
</dbReference>
<keyword evidence="3" id="KW-0998">Cell outer membrane</keyword>
<feature type="chain" id="PRO_5031037099" description="TonB-dependent receptor plug domain-containing protein" evidence="4">
    <location>
        <begin position="23"/>
        <end position="811"/>
    </location>
</feature>
<dbReference type="InterPro" id="IPR008969">
    <property type="entry name" value="CarboxyPept-like_regulatory"/>
</dbReference>
<sequence>MAFRATSYLVFVLLSLGSYVFAQNSNVLGARYIVTGRVLHYPEKTPFAGVTIVARGPERLVTTSKADGTFRFELLRGKYTMVARMLGYFTEETPIIVPEDNELEFLLRENALLLEEVQVSETKAEQNVSKVEIGVAKLTIKSIKKIPAVLGEVDVMRSLQLLPGVSSVGEGATGINVRGGSIDQNLILIDDAPVYNSSHLMGLFSVFNPDALKDVTFYRGGIPAQYGGRTSSVIEVKVKEPDAEKWKVQGGVGLVASRLMVDGPLVKNKMALLVATRASFSDYLFRFAKTASLKGTKANFYDITSKLAIKSSTKNQVYITFYQGKDVFKIAGDSLARTEVNATSSVFDWQTRNLTARWNHAFSEKLFANLTTVYSRYAPTITNPDSANAFELKSGVTYKNLKLDVGYVAGKHKIDVGLSGIRYDIQPGDLQPTLASSNINPLTLQKEQGLEAAAYWNHEIEVSKQLSVMYGLRYSWFAALGPYRVNAYELNVPRDPTTTTGGVDYASGKVIKTYGGLEPRLVARLNLSPTTSLKFSFNRMYQYLQLISNTTAALPTDRWKLSDAFLKPQIGDQLSLGIFKNWQKDTYETSLELYYKRLTNVADYRNGTNLTLLEAPETAILQGTGRSYGAEVLVRKNTGFLTGWVSYTFAQTEYLINSPYAEDKYRNGVYYPANFNKPHTVNVVLNYRISRRTSWSFNWVYSTGRPITYPIDKYFVDNVYVPNYTLRNQAKIPDYHRLDIGFNVDALPTTKRKWQSGWAFSVYNLYARQNAYSIFFRTKNDNVLQFYNKVNAYKLSIFGTLIPSITYNFTY</sequence>
<dbReference type="EMBL" id="JACIBY010000008">
    <property type="protein sequence ID" value="MBB3839796.1"/>
    <property type="molecule type" value="Genomic_DNA"/>
</dbReference>
<name>A0A7W5ZMU1_9BACT</name>
<feature type="domain" description="TonB-dependent receptor plug" evidence="5">
    <location>
        <begin position="151"/>
        <end position="230"/>
    </location>
</feature>
<dbReference type="Gene3D" id="2.40.170.20">
    <property type="entry name" value="TonB-dependent receptor, beta-barrel domain"/>
    <property type="match status" value="1"/>
</dbReference>
<comment type="caution">
    <text evidence="6">The sequence shown here is derived from an EMBL/GenBank/DDBJ whole genome shotgun (WGS) entry which is preliminary data.</text>
</comment>
<dbReference type="SUPFAM" id="SSF56935">
    <property type="entry name" value="Porins"/>
    <property type="match status" value="1"/>
</dbReference>
<evidence type="ECO:0000256" key="2">
    <source>
        <dbReference type="ARBA" id="ARBA00023136"/>
    </source>
</evidence>
<keyword evidence="2" id="KW-0472">Membrane</keyword>
<organism evidence="6 7">
    <name type="scientific">Runella defluvii</name>
    <dbReference type="NCBI Taxonomy" id="370973"/>
    <lineage>
        <taxon>Bacteria</taxon>
        <taxon>Pseudomonadati</taxon>
        <taxon>Bacteroidota</taxon>
        <taxon>Cytophagia</taxon>
        <taxon>Cytophagales</taxon>
        <taxon>Spirosomataceae</taxon>
        <taxon>Runella</taxon>
    </lineage>
</organism>
<dbReference type="Pfam" id="PF13715">
    <property type="entry name" value="CarbopepD_reg_2"/>
    <property type="match status" value="1"/>
</dbReference>
<accession>A0A7W5ZMU1</accession>
<comment type="subcellular location">
    <subcellularLocation>
        <location evidence="1">Cell outer membrane</location>
    </subcellularLocation>
</comment>
<proteinExistence type="predicted"/>
<reference evidence="6 7" key="1">
    <citation type="submission" date="2020-08" db="EMBL/GenBank/DDBJ databases">
        <title>Genomic Encyclopedia of Type Strains, Phase IV (KMG-IV): sequencing the most valuable type-strain genomes for metagenomic binning, comparative biology and taxonomic classification.</title>
        <authorList>
            <person name="Goeker M."/>
        </authorList>
    </citation>
    <scope>NUCLEOTIDE SEQUENCE [LARGE SCALE GENOMIC DNA]</scope>
    <source>
        <strain evidence="6 7">DSM 17976</strain>
    </source>
</reference>
<evidence type="ECO:0000256" key="1">
    <source>
        <dbReference type="ARBA" id="ARBA00004442"/>
    </source>
</evidence>
<dbReference type="InterPro" id="IPR012910">
    <property type="entry name" value="Plug_dom"/>
</dbReference>
<protein>
    <recommendedName>
        <fullName evidence="5">TonB-dependent receptor plug domain-containing protein</fullName>
    </recommendedName>
</protein>
<dbReference type="Gene3D" id="2.170.130.10">
    <property type="entry name" value="TonB-dependent receptor, plug domain"/>
    <property type="match status" value="1"/>
</dbReference>
<evidence type="ECO:0000256" key="3">
    <source>
        <dbReference type="ARBA" id="ARBA00023237"/>
    </source>
</evidence>
<dbReference type="AlphaFoldDB" id="A0A7W5ZMU1"/>
<evidence type="ECO:0000259" key="5">
    <source>
        <dbReference type="Pfam" id="PF07715"/>
    </source>
</evidence>
<feature type="signal peptide" evidence="4">
    <location>
        <begin position="1"/>
        <end position="22"/>
    </location>
</feature>